<dbReference type="SUPFAM" id="SSF140990">
    <property type="entry name" value="FtsH protease domain-like"/>
    <property type="match status" value="1"/>
</dbReference>
<dbReference type="Gene3D" id="1.20.58.760">
    <property type="entry name" value="Peptidase M41"/>
    <property type="match status" value="1"/>
</dbReference>
<keyword evidence="10" id="KW-0175">Coiled coil</keyword>
<gene>
    <name evidence="13" type="ORF">COY52_08270</name>
</gene>
<keyword evidence="8" id="KW-0067">ATP-binding</keyword>
<accession>A0A2M7S905</accession>
<dbReference type="Pfam" id="PF17862">
    <property type="entry name" value="AAA_lid_3"/>
    <property type="match status" value="1"/>
</dbReference>
<dbReference type="GO" id="GO:0046872">
    <property type="term" value="F:metal ion binding"/>
    <property type="evidence" value="ECO:0007669"/>
    <property type="project" value="UniProtKB-KW"/>
</dbReference>
<keyword evidence="4" id="KW-0479">Metal-binding</keyword>
<dbReference type="InterPro" id="IPR050928">
    <property type="entry name" value="ATP-dep_Zn_Metalloprotease"/>
</dbReference>
<evidence type="ECO:0000256" key="5">
    <source>
        <dbReference type="ARBA" id="ARBA00022741"/>
    </source>
</evidence>
<feature type="domain" description="Peptidase M41" evidence="11">
    <location>
        <begin position="91"/>
        <end position="281"/>
    </location>
</feature>
<evidence type="ECO:0000256" key="6">
    <source>
        <dbReference type="ARBA" id="ARBA00022801"/>
    </source>
</evidence>
<dbReference type="FunFam" id="1.20.58.760:FF:000001">
    <property type="entry name" value="ATP-dependent zinc metalloprotease FtsH"/>
    <property type="match status" value="1"/>
</dbReference>
<evidence type="ECO:0000313" key="14">
    <source>
        <dbReference type="Proteomes" id="UP000229307"/>
    </source>
</evidence>
<dbReference type="InterPro" id="IPR000642">
    <property type="entry name" value="Peptidase_M41"/>
</dbReference>
<proteinExistence type="inferred from homology"/>
<dbReference type="InterPro" id="IPR027417">
    <property type="entry name" value="P-loop_NTPase"/>
</dbReference>
<protein>
    <submittedName>
        <fullName evidence="13">Cell division protein FtsH</fullName>
    </submittedName>
</protein>
<dbReference type="InterPro" id="IPR041569">
    <property type="entry name" value="AAA_lid_3"/>
</dbReference>
<evidence type="ECO:0000259" key="12">
    <source>
        <dbReference type="Pfam" id="PF17862"/>
    </source>
</evidence>
<evidence type="ECO:0000256" key="1">
    <source>
        <dbReference type="ARBA" id="ARBA00001947"/>
    </source>
</evidence>
<keyword evidence="5" id="KW-0547">Nucleotide-binding</keyword>
<dbReference type="GO" id="GO:0004222">
    <property type="term" value="F:metalloendopeptidase activity"/>
    <property type="evidence" value="ECO:0007669"/>
    <property type="project" value="InterPro"/>
</dbReference>
<evidence type="ECO:0000256" key="9">
    <source>
        <dbReference type="ARBA" id="ARBA00023049"/>
    </source>
</evidence>
<comment type="similarity">
    <text evidence="2">In the C-terminal section; belongs to the peptidase M41 family.</text>
</comment>
<dbReference type="PANTHER" id="PTHR43655">
    <property type="entry name" value="ATP-DEPENDENT PROTEASE"/>
    <property type="match status" value="1"/>
</dbReference>
<evidence type="ECO:0000313" key="13">
    <source>
        <dbReference type="EMBL" id="PIZ16025.1"/>
    </source>
</evidence>
<dbReference type="SUPFAM" id="SSF52540">
    <property type="entry name" value="P-loop containing nucleoside triphosphate hydrolases"/>
    <property type="match status" value="1"/>
</dbReference>
<evidence type="ECO:0000256" key="10">
    <source>
        <dbReference type="SAM" id="Coils"/>
    </source>
</evidence>
<feature type="coiled-coil region" evidence="10">
    <location>
        <begin position="246"/>
        <end position="276"/>
    </location>
</feature>
<dbReference type="EMBL" id="PFMR01000217">
    <property type="protein sequence ID" value="PIZ16025.1"/>
    <property type="molecule type" value="Genomic_DNA"/>
</dbReference>
<dbReference type="FunFam" id="1.10.8.60:FF:000001">
    <property type="entry name" value="ATP-dependent zinc metalloprotease FtsH"/>
    <property type="match status" value="1"/>
</dbReference>
<sequence length="285" mass="32278">GRFDRNIIVNPPDIIGREEILKVHMRNVKLAPELDVKVLARRTPGFVGSDLANMVNEAALLAARKGKESVGMEEFSEAVERVIAGPEMKTRVISEREKKIVAYHESGHTLIAKLIPGTDPVHKVSIIPRGIAALGYTLQLPLEDRYLTTRTEVLDRMTVMFGGRVAEELVFNEVTTGAQNDLEKISEAAHKMVCEYGMSKKMGPITYRKKEEMVFLGRDITKEKQYSEEVASQIDREIRRIIEECYKRAKDLLKNNSDKLDKLAKALIEKEMLEEQEVDEILKAN</sequence>
<dbReference type="GO" id="GO:0005524">
    <property type="term" value="F:ATP binding"/>
    <property type="evidence" value="ECO:0007669"/>
    <property type="project" value="UniProtKB-KW"/>
</dbReference>
<dbReference type="PANTHER" id="PTHR43655:SF2">
    <property type="entry name" value="AFG3 LIKE MATRIX AAA PEPTIDASE SUBUNIT 2, ISOFORM A"/>
    <property type="match status" value="1"/>
</dbReference>
<organism evidence="13 14">
    <name type="scientific">Candidatus Desantisbacteria bacterium CG_4_10_14_0_8_um_filter_48_22</name>
    <dbReference type="NCBI Taxonomy" id="1974543"/>
    <lineage>
        <taxon>Bacteria</taxon>
        <taxon>Candidatus Desantisiibacteriota</taxon>
    </lineage>
</organism>
<evidence type="ECO:0000256" key="4">
    <source>
        <dbReference type="ARBA" id="ARBA00022723"/>
    </source>
</evidence>
<dbReference type="GO" id="GO:0004176">
    <property type="term" value="F:ATP-dependent peptidase activity"/>
    <property type="evidence" value="ECO:0007669"/>
    <property type="project" value="InterPro"/>
</dbReference>
<evidence type="ECO:0000256" key="7">
    <source>
        <dbReference type="ARBA" id="ARBA00022833"/>
    </source>
</evidence>
<keyword evidence="6" id="KW-0378">Hydrolase</keyword>
<dbReference type="GO" id="GO:0006508">
    <property type="term" value="P:proteolysis"/>
    <property type="evidence" value="ECO:0007669"/>
    <property type="project" value="UniProtKB-KW"/>
</dbReference>
<dbReference type="InterPro" id="IPR037219">
    <property type="entry name" value="Peptidase_M41-like"/>
</dbReference>
<keyword evidence="13" id="KW-0132">Cell division</keyword>
<evidence type="ECO:0000259" key="11">
    <source>
        <dbReference type="Pfam" id="PF01434"/>
    </source>
</evidence>
<name>A0A2M7S905_9BACT</name>
<feature type="non-terminal residue" evidence="13">
    <location>
        <position position="1"/>
    </location>
</feature>
<dbReference type="Gene3D" id="1.10.8.60">
    <property type="match status" value="1"/>
</dbReference>
<evidence type="ECO:0000256" key="8">
    <source>
        <dbReference type="ARBA" id="ARBA00022840"/>
    </source>
</evidence>
<keyword evidence="3" id="KW-0645">Protease</keyword>
<dbReference type="Proteomes" id="UP000229307">
    <property type="component" value="Unassembled WGS sequence"/>
</dbReference>
<keyword evidence="9" id="KW-0482">Metalloprotease</keyword>
<evidence type="ECO:0000256" key="2">
    <source>
        <dbReference type="ARBA" id="ARBA00010044"/>
    </source>
</evidence>
<dbReference type="AlphaFoldDB" id="A0A2M7S905"/>
<comment type="caution">
    <text evidence="13">The sequence shown here is derived from an EMBL/GenBank/DDBJ whole genome shotgun (WGS) entry which is preliminary data.</text>
</comment>
<dbReference type="GO" id="GO:0051301">
    <property type="term" value="P:cell division"/>
    <property type="evidence" value="ECO:0007669"/>
    <property type="project" value="UniProtKB-KW"/>
</dbReference>
<keyword evidence="7" id="KW-0862">Zinc</keyword>
<reference evidence="14" key="1">
    <citation type="submission" date="2017-09" db="EMBL/GenBank/DDBJ databases">
        <title>Depth-based differentiation of microbial function through sediment-hosted aquifers and enrichment of novel symbionts in the deep terrestrial subsurface.</title>
        <authorList>
            <person name="Probst A.J."/>
            <person name="Ladd B."/>
            <person name="Jarett J.K."/>
            <person name="Geller-Mcgrath D.E."/>
            <person name="Sieber C.M.K."/>
            <person name="Emerson J.B."/>
            <person name="Anantharaman K."/>
            <person name="Thomas B.C."/>
            <person name="Malmstrom R."/>
            <person name="Stieglmeier M."/>
            <person name="Klingl A."/>
            <person name="Woyke T."/>
            <person name="Ryan C.M."/>
            <person name="Banfield J.F."/>
        </authorList>
    </citation>
    <scope>NUCLEOTIDE SEQUENCE [LARGE SCALE GENOMIC DNA]</scope>
</reference>
<comment type="cofactor">
    <cofactor evidence="1">
        <name>Zn(2+)</name>
        <dbReference type="ChEBI" id="CHEBI:29105"/>
    </cofactor>
</comment>
<feature type="domain" description="AAA ATPase AAA+ lid" evidence="12">
    <location>
        <begin position="34"/>
        <end position="77"/>
    </location>
</feature>
<keyword evidence="13" id="KW-0131">Cell cycle</keyword>
<dbReference type="Pfam" id="PF01434">
    <property type="entry name" value="Peptidase_M41"/>
    <property type="match status" value="1"/>
</dbReference>
<evidence type="ECO:0000256" key="3">
    <source>
        <dbReference type="ARBA" id="ARBA00022670"/>
    </source>
</evidence>